<dbReference type="EMBL" id="JTDE01022007">
    <property type="protein sequence ID" value="KAF7232186.1"/>
    <property type="molecule type" value="Genomic_DNA"/>
</dbReference>
<dbReference type="Pfam" id="PF00179">
    <property type="entry name" value="UQ_con"/>
    <property type="match status" value="1"/>
</dbReference>
<dbReference type="InterPro" id="IPR050113">
    <property type="entry name" value="Ub_conjugating_enzyme"/>
</dbReference>
<evidence type="ECO:0000256" key="1">
    <source>
        <dbReference type="SAM" id="MobiDB-lite"/>
    </source>
</evidence>
<accession>A0A8S9Y8M4</accession>
<dbReference type="SUPFAM" id="SSF54495">
    <property type="entry name" value="UBC-like"/>
    <property type="match status" value="1"/>
</dbReference>
<organism evidence="3 4">
    <name type="scientific">Paragonimus skrjabini miyazakii</name>
    <dbReference type="NCBI Taxonomy" id="59628"/>
    <lineage>
        <taxon>Eukaryota</taxon>
        <taxon>Metazoa</taxon>
        <taxon>Spiralia</taxon>
        <taxon>Lophotrochozoa</taxon>
        <taxon>Platyhelminthes</taxon>
        <taxon>Trematoda</taxon>
        <taxon>Digenea</taxon>
        <taxon>Plagiorchiida</taxon>
        <taxon>Troglotremata</taxon>
        <taxon>Troglotrematidae</taxon>
        <taxon>Paragonimus</taxon>
    </lineage>
</organism>
<evidence type="ECO:0000313" key="3">
    <source>
        <dbReference type="EMBL" id="KAF7232186.1"/>
    </source>
</evidence>
<evidence type="ECO:0000259" key="2">
    <source>
        <dbReference type="PROSITE" id="PS50127"/>
    </source>
</evidence>
<proteinExistence type="predicted"/>
<dbReference type="Gene3D" id="3.10.110.10">
    <property type="entry name" value="Ubiquitin Conjugating Enzyme"/>
    <property type="match status" value="1"/>
</dbReference>
<dbReference type="CDD" id="cd23794">
    <property type="entry name" value="UBCc_UBE2F_UBE2M"/>
    <property type="match status" value="1"/>
</dbReference>
<feature type="domain" description="UBC core" evidence="2">
    <location>
        <begin position="64"/>
        <end position="222"/>
    </location>
</feature>
<gene>
    <name evidence="3" type="ORF">EG68_10523</name>
</gene>
<dbReference type="AlphaFoldDB" id="A0A8S9Y8M4"/>
<keyword evidence="4" id="KW-1185">Reference proteome</keyword>
<dbReference type="PROSITE" id="PS50127">
    <property type="entry name" value="UBC_2"/>
    <property type="match status" value="1"/>
</dbReference>
<dbReference type="InterPro" id="IPR016135">
    <property type="entry name" value="UBQ-conjugating_enzyme/RWD"/>
</dbReference>
<evidence type="ECO:0000313" key="4">
    <source>
        <dbReference type="Proteomes" id="UP000822476"/>
    </source>
</evidence>
<name>A0A8S9Y8M4_9TREM</name>
<dbReference type="SMART" id="SM00212">
    <property type="entry name" value="UBCc"/>
    <property type="match status" value="1"/>
</dbReference>
<sequence length="844" mass="94777">MLVDDDISLSMGEPTECSVQFKRLDLIEEAYEQKCWLPVPRKPRRKKPEGRLTHSLLDNTAQKMTQRSFLREFMNLSSSALNEFQDQVKLLPIDDSNLRLFKVEISPKTGIYAHAAFLFMINVPDTYPNNPPVVSCLTPVFHPNIDPLRCFDNVCFNLTERWNRSFGLKSLLHALLFLFYEPNFEDPVNGFASNLPEGASFEHYVRQSLMGGTINSVTYEANQIWCRWAEENGLLTSLSEKFEQTEYSDSITPALMERQVSSTSAYFQRIVSTQFDPSPPPTPSSPQTEDNSLLLNDFSPFACLRRITVEQVNLTSNSDQMPWMNFARYYFGEETVFEYQFYLADCIDASFVYLAPPLAWEVLQRSDVLPWFISPDGPICLRNDALEEQPTVSESDYVDRPQVGSESGVTDGNGQDERNNASITSQILDPPICQSPRRSDLGVDQGSKANSIMNDNPFDHPRSCSLNETDHAVVDDTMLSGVRNTHQDETAPPSTNGNESITSIRSGTTGLETEMNHITVDLQSNPDSLFCSKIDGDFGTETSGVDPQVSLGSHEASQFSPGDNLADFTEMTNDYLNQHDYEGNSELQYDIGSRPEVDELVSRMYKFTYRFFVHLQPPSWFLYQTRWPPFLAPGRLAVLTREDKSFQFHRICRASSIQLRLELNRYAAKSNSSSLSLVLADPLVSIPTLSANCPCLHVYVLGDLLALSPFSPILNRVITVRNPTASELQLNILVTYLSVEWLSVTKALFGGAPPVTELGTRRASGSALLACLCWLSNWVAYFSRLELYGLSLGYSRPHLTWLIKSVGDLCISPATLGCGQTPLLNAWPALFCYFDVVVRLACLL</sequence>
<dbReference type="Proteomes" id="UP000822476">
    <property type="component" value="Unassembled WGS sequence"/>
</dbReference>
<reference evidence="3" key="1">
    <citation type="submission" date="2019-07" db="EMBL/GenBank/DDBJ databases">
        <title>Annotation for the trematode Paragonimus miyazaki's.</title>
        <authorList>
            <person name="Choi Y.-J."/>
        </authorList>
    </citation>
    <scope>NUCLEOTIDE SEQUENCE</scope>
    <source>
        <strain evidence="3">Japan</strain>
    </source>
</reference>
<dbReference type="InterPro" id="IPR000608">
    <property type="entry name" value="UBC"/>
</dbReference>
<comment type="caution">
    <text evidence="3">The sequence shown here is derived from an EMBL/GenBank/DDBJ whole genome shotgun (WGS) entry which is preliminary data.</text>
</comment>
<dbReference type="OrthoDB" id="9978460at2759"/>
<protein>
    <recommendedName>
        <fullName evidence="2">UBC core domain-containing protein</fullName>
    </recommendedName>
</protein>
<feature type="region of interest" description="Disordered" evidence="1">
    <location>
        <begin position="390"/>
        <end position="464"/>
    </location>
</feature>
<dbReference type="PANTHER" id="PTHR24067">
    <property type="entry name" value="UBIQUITIN-CONJUGATING ENZYME E2"/>
    <property type="match status" value="1"/>
</dbReference>
<feature type="compositionally biased region" description="Polar residues" evidence="1">
    <location>
        <begin position="404"/>
        <end position="413"/>
    </location>
</feature>